<dbReference type="SUPFAM" id="SSF82185">
    <property type="entry name" value="Histone H3 K4-specific methyltransferase SET7/9 N-terminal domain"/>
    <property type="match status" value="1"/>
</dbReference>
<evidence type="ECO:0000313" key="3">
    <source>
        <dbReference type="Proteomes" id="UP001107558"/>
    </source>
</evidence>
<dbReference type="InterPro" id="IPR003409">
    <property type="entry name" value="MORN"/>
</dbReference>
<reference evidence="2" key="1">
    <citation type="submission" date="2021-03" db="EMBL/GenBank/DDBJ databases">
        <title>Chromosome level genome of the anhydrobiotic midge Polypedilum vanderplanki.</title>
        <authorList>
            <person name="Yoshida Y."/>
            <person name="Kikawada T."/>
            <person name="Gusev O."/>
        </authorList>
    </citation>
    <scope>NUCLEOTIDE SEQUENCE</scope>
    <source>
        <strain evidence="2">NIAS01</strain>
        <tissue evidence="2">Whole body or cell culture</tissue>
    </source>
</reference>
<evidence type="ECO:0000313" key="2">
    <source>
        <dbReference type="EMBL" id="KAG5670275.1"/>
    </source>
</evidence>
<dbReference type="Pfam" id="PF02493">
    <property type="entry name" value="MORN"/>
    <property type="match status" value="6"/>
</dbReference>
<evidence type="ECO:0008006" key="4">
    <source>
        <dbReference type="Google" id="ProtNLM"/>
    </source>
</evidence>
<accession>A0A9J6BLA8</accession>
<dbReference type="Proteomes" id="UP001107558">
    <property type="component" value="Chromosome 3"/>
</dbReference>
<dbReference type="GO" id="GO:0005829">
    <property type="term" value="C:cytosol"/>
    <property type="evidence" value="ECO:0007669"/>
    <property type="project" value="TreeGrafter"/>
</dbReference>
<dbReference type="AlphaFoldDB" id="A0A9J6BLA8"/>
<proteinExistence type="predicted"/>
<dbReference type="EMBL" id="JADBJN010000003">
    <property type="protein sequence ID" value="KAG5670275.1"/>
    <property type="molecule type" value="Genomic_DNA"/>
</dbReference>
<dbReference type="PANTHER" id="PTHR43215">
    <property type="entry name" value="RADIAL SPOKE HEAD 1 HOMOLOG"/>
    <property type="match status" value="1"/>
</dbReference>
<dbReference type="PANTHER" id="PTHR43215:SF14">
    <property type="entry name" value="RADIAL SPOKE HEAD 1 HOMOLOG"/>
    <property type="match status" value="1"/>
</dbReference>
<sequence length="476" mass="55539">MNLTDSDIKSVYDDIYCSMFEKVIQEQMLINYSQKVIAKESKLSVRSVTPYTKTQINFLNGNQFYGDINECRMTGNGRYLWANDDSIYEGEFSRPNVIEGRGTLKFRDASTSSSSSLSSTGFSRYCGNFVNGMYHGKGQLINYFFKYNGNFECDKFHGKGKLECGIESFDGCFKNGKRVSGKRIYINGIFMGDYDENEMRKYGKYNFNNGDCYCGAFKNGLFDGYGRYIWASSSNYESVSYCGEWKEHYRHGLGMLNLLNGTRCTTIFIRGEKNGSGIVWAANNKFYLSKVMFANDEFIDCKQISINQENIALIRSLFDTNELQKLSSTEFDAIIMLLEDKYSTITELNKNNNGDGIKLLTYPFHLNWFDLHVEEHDAIWEFVKKFPNTNKQQEFTSIVQFIREHANTFREFYRKYAEYSNKVLFEQQEINNNVMKRIGLWQFFRDLRLYEKSSLYNIQQMIEDAENEFNILTFDT</sequence>
<keyword evidence="3" id="KW-1185">Reference proteome</keyword>
<comment type="caution">
    <text evidence="2">The sequence shown here is derived from an EMBL/GenBank/DDBJ whole genome shotgun (WGS) entry which is preliminary data.</text>
</comment>
<name>A0A9J6BLA8_POLVA</name>
<dbReference type="Gene3D" id="2.20.110.10">
    <property type="entry name" value="Histone H3 K4-specific methyltransferase SET7/9 N-terminal domain"/>
    <property type="match status" value="1"/>
</dbReference>
<organism evidence="2 3">
    <name type="scientific">Polypedilum vanderplanki</name>
    <name type="common">Sleeping chironomid midge</name>
    <dbReference type="NCBI Taxonomy" id="319348"/>
    <lineage>
        <taxon>Eukaryota</taxon>
        <taxon>Metazoa</taxon>
        <taxon>Ecdysozoa</taxon>
        <taxon>Arthropoda</taxon>
        <taxon>Hexapoda</taxon>
        <taxon>Insecta</taxon>
        <taxon>Pterygota</taxon>
        <taxon>Neoptera</taxon>
        <taxon>Endopterygota</taxon>
        <taxon>Diptera</taxon>
        <taxon>Nematocera</taxon>
        <taxon>Chironomoidea</taxon>
        <taxon>Chironomidae</taxon>
        <taxon>Chironominae</taxon>
        <taxon>Polypedilum</taxon>
        <taxon>Polypedilum</taxon>
    </lineage>
</organism>
<keyword evidence="1" id="KW-0677">Repeat</keyword>
<gene>
    <name evidence="2" type="ORF">PVAND_000552</name>
</gene>
<dbReference type="OrthoDB" id="294378at2759"/>
<evidence type="ECO:0000256" key="1">
    <source>
        <dbReference type="ARBA" id="ARBA00022737"/>
    </source>
</evidence>
<dbReference type="SMART" id="SM00698">
    <property type="entry name" value="MORN"/>
    <property type="match status" value="6"/>
</dbReference>
<protein>
    <recommendedName>
        <fullName evidence="4">MORN repeat protein</fullName>
    </recommendedName>
</protein>